<feature type="region of interest" description="Disordered" evidence="1">
    <location>
        <begin position="225"/>
        <end position="246"/>
    </location>
</feature>
<sequence length="273" mass="29877">MSIKTIPTFGESSENNSGSGSNDTRKGETVQTLELTSGQIEAYTEYEAAVDMGRYVAKLRKHDESDDLAKLMEWIVDQKEEAGKACEELPGNLPMFRAAFPVEDRTELGFYVLPSAEAAKVGIDYDSEDHLLFPVIDGEEWMPSLSLGRATYVEGGEAESAEETESGSEPEFGIDGLTVAEIRETVTNVEDVETLQAMLNGEEASEKPRKTAITAIEARLRAVSEADGESEFEDEQEAVSEAETTDEIEKAKVEALKALTETLTKTTEIIETL</sequence>
<evidence type="ECO:0000256" key="1">
    <source>
        <dbReference type="SAM" id="MobiDB-lite"/>
    </source>
</evidence>
<feature type="compositionally biased region" description="Acidic residues" evidence="1">
    <location>
        <begin position="156"/>
        <end position="168"/>
    </location>
</feature>
<dbReference type="AlphaFoldDB" id="A0A4D6HMW6"/>
<dbReference type="Proteomes" id="UP000296822">
    <property type="component" value="Chromosome"/>
</dbReference>
<dbReference type="EMBL" id="CP031305">
    <property type="protein sequence ID" value="QCC55494.1"/>
    <property type="molecule type" value="Genomic_DNA"/>
</dbReference>
<dbReference type="KEGG" id="nbg:DV706_14065"/>
<dbReference type="RefSeq" id="WP_136350898.1">
    <property type="nucleotide sequence ID" value="NZ_CP031305.1"/>
</dbReference>
<reference evidence="2 3" key="1">
    <citation type="journal article" date="2019" name="Nat. Commun.">
        <title>A new type of DNA phosphorothioation-based antiviral system in archaea.</title>
        <authorList>
            <person name="Xiong L."/>
            <person name="Liu S."/>
            <person name="Chen S."/>
            <person name="Xiao Y."/>
            <person name="Zhu B."/>
            <person name="Gao Y."/>
            <person name="Zhang Y."/>
            <person name="Chen B."/>
            <person name="Luo J."/>
            <person name="Deng Z."/>
            <person name="Chen X."/>
            <person name="Wang L."/>
            <person name="Chen S."/>
        </authorList>
    </citation>
    <scope>NUCLEOTIDE SEQUENCE [LARGE SCALE GENOMIC DNA]</scope>
    <source>
        <strain evidence="2 3">JCM 10635</strain>
    </source>
</reference>
<protein>
    <submittedName>
        <fullName evidence="2">Uncharacterized protein</fullName>
    </submittedName>
</protein>
<name>A0A4D6HMW6_9EURY</name>
<evidence type="ECO:0000313" key="3">
    <source>
        <dbReference type="Proteomes" id="UP000296822"/>
    </source>
</evidence>
<dbReference type="GeneID" id="39852392"/>
<accession>A0A4D6HMW6</accession>
<feature type="region of interest" description="Disordered" evidence="1">
    <location>
        <begin position="154"/>
        <end position="173"/>
    </location>
</feature>
<organism evidence="2 3">
    <name type="scientific">Natronorubrum bangense</name>
    <dbReference type="NCBI Taxonomy" id="61858"/>
    <lineage>
        <taxon>Archaea</taxon>
        <taxon>Methanobacteriati</taxon>
        <taxon>Methanobacteriota</taxon>
        <taxon>Stenosarchaea group</taxon>
        <taxon>Halobacteria</taxon>
        <taxon>Halobacteriales</taxon>
        <taxon>Natrialbaceae</taxon>
        <taxon>Natronorubrum</taxon>
    </lineage>
</organism>
<proteinExistence type="predicted"/>
<feature type="region of interest" description="Disordered" evidence="1">
    <location>
        <begin position="1"/>
        <end position="33"/>
    </location>
</feature>
<evidence type="ECO:0000313" key="2">
    <source>
        <dbReference type="EMBL" id="QCC55494.1"/>
    </source>
</evidence>
<feature type="compositionally biased region" description="Acidic residues" evidence="1">
    <location>
        <begin position="226"/>
        <end position="246"/>
    </location>
</feature>
<gene>
    <name evidence="2" type="ORF">DV706_14065</name>
</gene>
<feature type="compositionally biased region" description="Low complexity" evidence="1">
    <location>
        <begin position="10"/>
        <end position="22"/>
    </location>
</feature>